<feature type="transmembrane region" description="Helical" evidence="8">
    <location>
        <begin position="47"/>
        <end position="68"/>
    </location>
</feature>
<dbReference type="RefSeq" id="WP_147312454.1">
    <property type="nucleotide sequence ID" value="NZ_QTTT01000001.1"/>
</dbReference>
<keyword evidence="3 8" id="KW-0812">Transmembrane</keyword>
<comment type="caution">
    <text evidence="10">The sequence shown here is derived from an EMBL/GenBank/DDBJ whole genome shotgun (WGS) entry which is preliminary data.</text>
</comment>
<keyword evidence="5 8" id="KW-1133">Transmembrane helix</keyword>
<gene>
    <name evidence="10" type="ORF">DFJ69_5901</name>
</gene>
<proteinExistence type="predicted"/>
<evidence type="ECO:0000256" key="5">
    <source>
        <dbReference type="ARBA" id="ARBA00022989"/>
    </source>
</evidence>
<dbReference type="Proteomes" id="UP000256661">
    <property type="component" value="Unassembled WGS sequence"/>
</dbReference>
<reference evidence="10 11" key="1">
    <citation type="submission" date="2018-08" db="EMBL/GenBank/DDBJ databases">
        <title>Sequencing the genomes of 1000 actinobacteria strains.</title>
        <authorList>
            <person name="Klenk H.-P."/>
        </authorList>
    </citation>
    <scope>NUCLEOTIDE SEQUENCE [LARGE SCALE GENOMIC DNA]</scope>
    <source>
        <strain evidence="10 11">DSM 43927</strain>
    </source>
</reference>
<accession>A0A3D9SX03</accession>
<evidence type="ECO:0000313" key="10">
    <source>
        <dbReference type="EMBL" id="REF00369.1"/>
    </source>
</evidence>
<keyword evidence="6" id="KW-0051">Antiviral defense</keyword>
<feature type="transmembrane region" description="Helical" evidence="8">
    <location>
        <begin position="172"/>
        <end position="196"/>
    </location>
</feature>
<evidence type="ECO:0000256" key="6">
    <source>
        <dbReference type="ARBA" id="ARBA00023118"/>
    </source>
</evidence>
<evidence type="ECO:0000259" key="9">
    <source>
        <dbReference type="Pfam" id="PF18967"/>
    </source>
</evidence>
<dbReference type="EMBL" id="QTTT01000001">
    <property type="protein sequence ID" value="REF00369.1"/>
    <property type="molecule type" value="Genomic_DNA"/>
</dbReference>
<keyword evidence="11" id="KW-1185">Reference proteome</keyword>
<keyword evidence="7 8" id="KW-0472">Membrane</keyword>
<organism evidence="10 11">
    <name type="scientific">Thermomonospora umbrina</name>
    <dbReference type="NCBI Taxonomy" id="111806"/>
    <lineage>
        <taxon>Bacteria</taxon>
        <taxon>Bacillati</taxon>
        <taxon>Actinomycetota</taxon>
        <taxon>Actinomycetes</taxon>
        <taxon>Streptosporangiales</taxon>
        <taxon>Thermomonosporaceae</taxon>
        <taxon>Thermomonospora</taxon>
    </lineage>
</organism>
<dbReference type="InterPro" id="IPR043760">
    <property type="entry name" value="PycTM_dom"/>
</dbReference>
<dbReference type="Pfam" id="PF18967">
    <property type="entry name" value="PycTM"/>
    <property type="match status" value="1"/>
</dbReference>
<evidence type="ECO:0000256" key="2">
    <source>
        <dbReference type="ARBA" id="ARBA00022475"/>
    </source>
</evidence>
<dbReference type="AlphaFoldDB" id="A0A3D9SX03"/>
<comment type="subcellular location">
    <subcellularLocation>
        <location evidence="1">Cell membrane</location>
    </subcellularLocation>
</comment>
<name>A0A3D9SX03_9ACTN</name>
<feature type="domain" description="Pycsar effector protein" evidence="9">
    <location>
        <begin position="29"/>
        <end position="193"/>
    </location>
</feature>
<evidence type="ECO:0000256" key="1">
    <source>
        <dbReference type="ARBA" id="ARBA00004236"/>
    </source>
</evidence>
<evidence type="ECO:0000313" key="11">
    <source>
        <dbReference type="Proteomes" id="UP000256661"/>
    </source>
</evidence>
<evidence type="ECO:0000256" key="7">
    <source>
        <dbReference type="ARBA" id="ARBA00023136"/>
    </source>
</evidence>
<evidence type="ECO:0000256" key="4">
    <source>
        <dbReference type="ARBA" id="ARBA00022741"/>
    </source>
</evidence>
<dbReference type="OrthoDB" id="3481978at2"/>
<protein>
    <recommendedName>
        <fullName evidence="9">Pycsar effector protein domain-containing protein</fullName>
    </recommendedName>
</protein>
<feature type="transmembrane region" description="Helical" evidence="8">
    <location>
        <begin position="80"/>
        <end position="101"/>
    </location>
</feature>
<keyword evidence="4" id="KW-0547">Nucleotide-binding</keyword>
<evidence type="ECO:0000256" key="8">
    <source>
        <dbReference type="SAM" id="Phobius"/>
    </source>
</evidence>
<keyword evidence="2" id="KW-1003">Cell membrane</keyword>
<evidence type="ECO:0000256" key="3">
    <source>
        <dbReference type="ARBA" id="ARBA00022692"/>
    </source>
</evidence>
<sequence length="199" mass="22003">MSGDGERQHEVPLPPDLQEQEVEVFLEEARRLLDHHWRRADAFERKAVGVLAYVGVVIALLPPIVPVVLELKGPSRALGIWLGAATVVLLAASAATTLGALQARRGRGVSIDQVRRAWLETCTRLTRPRSASDAYHATQTRRDLVEMLLHGTTADVSPVQSMSDDADRRGSWFRWCVWCNVLAFMCILALTVTTALGRL</sequence>